<keyword evidence="3" id="KW-1185">Reference proteome</keyword>
<sequence>MTTDEEPLGWDTTTVAAAYRDRDMRLAERLIFPAVLRRLAERAGPGRLALDIGCGTGAVAARLVNAGEWEVQGLDPSADMLGIARMDRPHPRVSYRSFDGRTLDWLADDSVDAAVCCLVYCTDPDDGRLAALTAEIRRVLRPGAPYLLADLNPAATGVAFSTLHYGEPGTVYGDGDTVPTLLRLRDGTMMTSTTHYRSLDRYRRFLTEAGFPSPAVELPTLPADGPGSPAVPAEVRTAPYMILATHA</sequence>
<keyword evidence="2" id="KW-0808">Transferase</keyword>
<dbReference type="Proteomes" id="UP000646738">
    <property type="component" value="Unassembled WGS sequence"/>
</dbReference>
<dbReference type="InterPro" id="IPR050508">
    <property type="entry name" value="Methyltransf_Superfamily"/>
</dbReference>
<protein>
    <submittedName>
        <fullName evidence="2">Methyltransferase</fullName>
    </submittedName>
</protein>
<dbReference type="InterPro" id="IPR041698">
    <property type="entry name" value="Methyltransf_25"/>
</dbReference>
<dbReference type="GO" id="GO:0008168">
    <property type="term" value="F:methyltransferase activity"/>
    <property type="evidence" value="ECO:0007669"/>
    <property type="project" value="UniProtKB-KW"/>
</dbReference>
<keyword evidence="2" id="KW-0489">Methyltransferase</keyword>
<dbReference type="Gene3D" id="3.40.50.150">
    <property type="entry name" value="Vaccinia Virus protein VP39"/>
    <property type="match status" value="1"/>
</dbReference>
<reference evidence="3" key="1">
    <citation type="submission" date="2023-07" db="EMBL/GenBank/DDBJ databases">
        <title>Whole genome shotgun sequence of Streptomyces achromogenes subsp. rubradiris NBRC 14000.</title>
        <authorList>
            <person name="Komaki H."/>
            <person name="Tamura T."/>
        </authorList>
    </citation>
    <scope>NUCLEOTIDE SEQUENCE [LARGE SCALE GENOMIC DNA]</scope>
    <source>
        <strain evidence="3">NBRC 14000</strain>
    </source>
</reference>
<name>A0ABQ3RB69_STRRR</name>
<dbReference type="EMBL" id="BNEA01000015">
    <property type="protein sequence ID" value="GHI53107.1"/>
    <property type="molecule type" value="Genomic_DNA"/>
</dbReference>
<dbReference type="RefSeq" id="WP_203855025.1">
    <property type="nucleotide sequence ID" value="NZ_BNCB01000012.1"/>
</dbReference>
<dbReference type="CDD" id="cd02440">
    <property type="entry name" value="AdoMet_MTases"/>
    <property type="match status" value="1"/>
</dbReference>
<dbReference type="PANTHER" id="PTHR42912">
    <property type="entry name" value="METHYLTRANSFERASE"/>
    <property type="match status" value="1"/>
</dbReference>
<dbReference type="GO" id="GO:0032259">
    <property type="term" value="P:methylation"/>
    <property type="evidence" value="ECO:0007669"/>
    <property type="project" value="UniProtKB-KW"/>
</dbReference>
<dbReference type="InterPro" id="IPR029063">
    <property type="entry name" value="SAM-dependent_MTases_sf"/>
</dbReference>
<dbReference type="Pfam" id="PF13649">
    <property type="entry name" value="Methyltransf_25"/>
    <property type="match status" value="1"/>
</dbReference>
<evidence type="ECO:0000259" key="1">
    <source>
        <dbReference type="Pfam" id="PF13649"/>
    </source>
</evidence>
<accession>A0ABQ3RB69</accession>
<dbReference type="SUPFAM" id="SSF53335">
    <property type="entry name" value="S-adenosyl-L-methionine-dependent methyltransferases"/>
    <property type="match status" value="1"/>
</dbReference>
<evidence type="ECO:0000313" key="2">
    <source>
        <dbReference type="EMBL" id="GHI53107.1"/>
    </source>
</evidence>
<feature type="domain" description="Methyltransferase" evidence="1">
    <location>
        <begin position="50"/>
        <end position="143"/>
    </location>
</feature>
<proteinExistence type="predicted"/>
<organism evidence="2 3">
    <name type="scientific">Streptomyces rubradiris</name>
    <name type="common">Streptomyces achromogenes subsp. rubradiris</name>
    <dbReference type="NCBI Taxonomy" id="285531"/>
    <lineage>
        <taxon>Bacteria</taxon>
        <taxon>Bacillati</taxon>
        <taxon>Actinomycetota</taxon>
        <taxon>Actinomycetes</taxon>
        <taxon>Kitasatosporales</taxon>
        <taxon>Streptomycetaceae</taxon>
        <taxon>Streptomyces</taxon>
    </lineage>
</organism>
<evidence type="ECO:0000313" key="3">
    <source>
        <dbReference type="Proteomes" id="UP000646738"/>
    </source>
</evidence>
<dbReference type="PANTHER" id="PTHR42912:SF93">
    <property type="entry name" value="N6-ADENOSINE-METHYLTRANSFERASE TMT1A"/>
    <property type="match status" value="1"/>
</dbReference>
<comment type="caution">
    <text evidence="2">The sequence shown here is derived from an EMBL/GenBank/DDBJ whole genome shotgun (WGS) entry which is preliminary data.</text>
</comment>
<gene>
    <name evidence="2" type="ORF">Srubr_29530</name>
</gene>